<sequence>MVVEANVSLRQRRTKLDDLLTYNGPLADSEQEEYVALMESEAVTHCQRWQTAMAVLSFTLATLMIVAGVRQLLHPWDLKHHAFFNGALSSTWVSVGELLSGASYIMTACLFMKHVTMSNGSRTGAAEMAKKGKAMLSIPRLAVGCATLTGLLWVYAIVETLKVHNLPGNSALIYSWLPLGPPGYALLACQVAGMLRSTLEDAQKLRHQMYNLKSV</sequence>
<gene>
    <name evidence="2" type="primary">g4125</name>
    <name evidence="2" type="ORF">VP750_LOCUS3523</name>
</gene>
<keyword evidence="3" id="KW-1185">Reference proteome</keyword>
<reference evidence="2 3" key="1">
    <citation type="submission" date="2024-06" db="EMBL/GenBank/DDBJ databases">
        <authorList>
            <person name="Kraege A."/>
            <person name="Thomma B."/>
        </authorList>
    </citation>
    <scope>NUCLEOTIDE SEQUENCE [LARGE SCALE GENOMIC DNA]</scope>
</reference>
<feature type="transmembrane region" description="Helical" evidence="1">
    <location>
        <begin position="173"/>
        <end position="195"/>
    </location>
</feature>
<protein>
    <submittedName>
        <fullName evidence="2">G4125 protein</fullName>
    </submittedName>
</protein>
<evidence type="ECO:0000313" key="2">
    <source>
        <dbReference type="EMBL" id="CAL5221864.1"/>
    </source>
</evidence>
<keyword evidence="1" id="KW-0812">Transmembrane</keyword>
<comment type="caution">
    <text evidence="2">The sequence shown here is derived from an EMBL/GenBank/DDBJ whole genome shotgun (WGS) entry which is preliminary data.</text>
</comment>
<dbReference type="PANTHER" id="PTHR36784:SF1">
    <property type="entry name" value="HISTONE-LYSINE N-METHYLTRANSFERASE"/>
    <property type="match status" value="1"/>
</dbReference>
<evidence type="ECO:0000313" key="3">
    <source>
        <dbReference type="Proteomes" id="UP001497392"/>
    </source>
</evidence>
<keyword evidence="1" id="KW-0472">Membrane</keyword>
<dbReference type="Proteomes" id="UP001497392">
    <property type="component" value="Unassembled WGS sequence"/>
</dbReference>
<keyword evidence="1" id="KW-1133">Transmembrane helix</keyword>
<evidence type="ECO:0000256" key="1">
    <source>
        <dbReference type="SAM" id="Phobius"/>
    </source>
</evidence>
<dbReference type="EMBL" id="CAXHTA020000005">
    <property type="protein sequence ID" value="CAL5221864.1"/>
    <property type="molecule type" value="Genomic_DNA"/>
</dbReference>
<proteinExistence type="predicted"/>
<feature type="transmembrane region" description="Helical" evidence="1">
    <location>
        <begin position="52"/>
        <end position="72"/>
    </location>
</feature>
<feature type="transmembrane region" description="Helical" evidence="1">
    <location>
        <begin position="92"/>
        <end position="112"/>
    </location>
</feature>
<organism evidence="2 3">
    <name type="scientific">Coccomyxa viridis</name>
    <dbReference type="NCBI Taxonomy" id="1274662"/>
    <lineage>
        <taxon>Eukaryota</taxon>
        <taxon>Viridiplantae</taxon>
        <taxon>Chlorophyta</taxon>
        <taxon>core chlorophytes</taxon>
        <taxon>Trebouxiophyceae</taxon>
        <taxon>Trebouxiophyceae incertae sedis</taxon>
        <taxon>Coccomyxaceae</taxon>
        <taxon>Coccomyxa</taxon>
    </lineage>
</organism>
<accession>A0ABP1FRW7</accession>
<feature type="transmembrane region" description="Helical" evidence="1">
    <location>
        <begin position="138"/>
        <end position="158"/>
    </location>
</feature>
<dbReference type="PANTHER" id="PTHR36784">
    <property type="entry name" value="HISTONE-LYSINE N-METHYLTRANSFERASE"/>
    <property type="match status" value="1"/>
</dbReference>
<name>A0ABP1FRW7_9CHLO</name>